<proteinExistence type="predicted"/>
<evidence type="ECO:0000256" key="1">
    <source>
        <dbReference type="ARBA" id="ARBA00022679"/>
    </source>
</evidence>
<dbReference type="Pfam" id="PF00534">
    <property type="entry name" value="Glycos_transf_1"/>
    <property type="match status" value="1"/>
</dbReference>
<dbReference type="RefSeq" id="WP_121736845.1">
    <property type="nucleotide sequence ID" value="NZ_QXXG01000022.1"/>
</dbReference>
<dbReference type="GO" id="GO:0009103">
    <property type="term" value="P:lipopolysaccharide biosynthetic process"/>
    <property type="evidence" value="ECO:0007669"/>
    <property type="project" value="TreeGrafter"/>
</dbReference>
<protein>
    <submittedName>
        <fullName evidence="3">Glycosyltransferase family 1 protein</fullName>
    </submittedName>
</protein>
<dbReference type="PANTHER" id="PTHR46401:SF2">
    <property type="entry name" value="GLYCOSYLTRANSFERASE WBBK-RELATED"/>
    <property type="match status" value="1"/>
</dbReference>
<dbReference type="PANTHER" id="PTHR46401">
    <property type="entry name" value="GLYCOSYLTRANSFERASE WBBK-RELATED"/>
    <property type="match status" value="1"/>
</dbReference>
<organism evidence="3 4">
    <name type="scientific">Parabacteroides distasonis</name>
    <dbReference type="NCBI Taxonomy" id="823"/>
    <lineage>
        <taxon>Bacteria</taxon>
        <taxon>Pseudomonadati</taxon>
        <taxon>Bacteroidota</taxon>
        <taxon>Bacteroidia</taxon>
        <taxon>Bacteroidales</taxon>
        <taxon>Tannerellaceae</taxon>
        <taxon>Parabacteroides</taxon>
    </lineage>
</organism>
<evidence type="ECO:0000313" key="3">
    <source>
        <dbReference type="EMBL" id="RLT72649.1"/>
    </source>
</evidence>
<dbReference type="GO" id="GO:0016757">
    <property type="term" value="F:glycosyltransferase activity"/>
    <property type="evidence" value="ECO:0007669"/>
    <property type="project" value="InterPro"/>
</dbReference>
<evidence type="ECO:0000313" key="4">
    <source>
        <dbReference type="Proteomes" id="UP000278164"/>
    </source>
</evidence>
<keyword evidence="1 3" id="KW-0808">Transferase</keyword>
<gene>
    <name evidence="3" type="ORF">D7V78_14785</name>
</gene>
<sequence length="358" mass="41367">MKVYYYHMIPVRSYHRGWSEGTVPGHLLYGLTHFPQYGIECIYHTIPFNPYHNKWKLMLYNLKKILFCSQHYDAVYAVTHTGLELLIFLRALGLYRKPIVIWHHTAVIIPKGYFRRWGSSLFYKGIDKMFFFSEALLRESLKTKKLKKVNAFVIHWGADLIFYDRLITRRRTSSCFISTGRENRDFITLIRAFSQLKESCNIYTTRFGGRISDYEQLVKKEIGELKDNIHFHIVDSTHLEMAEKTNNAFAVLICCLDFPYTVGLTSLVEALALGLPIIATDNPTFPIDIEQEQIGVKVAYGNVDGWVKAIQNLSAYPEEAKRLGKNARSLAEKAYNLEQCTSEVAMVLLNVEKEIKAL</sequence>
<comment type="caution">
    <text evidence="3">The sequence shown here is derived from an EMBL/GenBank/DDBJ whole genome shotgun (WGS) entry which is preliminary data.</text>
</comment>
<accession>A0A3L7ZLR8</accession>
<dbReference type="Proteomes" id="UP000278164">
    <property type="component" value="Unassembled WGS sequence"/>
</dbReference>
<dbReference type="AlphaFoldDB" id="A0A3L7ZLR8"/>
<reference evidence="3 4" key="1">
    <citation type="submission" date="2018-09" db="EMBL/GenBank/DDBJ databases">
        <title>Murine metabolic-syndrome-specific gut microbial biobank.</title>
        <authorList>
            <person name="Liu C."/>
        </authorList>
    </citation>
    <scope>NUCLEOTIDE SEQUENCE [LARGE SCALE GENOMIC DNA]</scope>
    <source>
        <strain evidence="3 4">8-P5</strain>
    </source>
</reference>
<dbReference type="OrthoDB" id="834818at2"/>
<dbReference type="InterPro" id="IPR001296">
    <property type="entry name" value="Glyco_trans_1"/>
</dbReference>
<evidence type="ECO:0000259" key="2">
    <source>
        <dbReference type="Pfam" id="PF00534"/>
    </source>
</evidence>
<feature type="domain" description="Glycosyl transferase family 1" evidence="2">
    <location>
        <begin position="175"/>
        <end position="329"/>
    </location>
</feature>
<dbReference type="CDD" id="cd03801">
    <property type="entry name" value="GT4_PimA-like"/>
    <property type="match status" value="1"/>
</dbReference>
<dbReference type="Gene3D" id="3.40.50.2000">
    <property type="entry name" value="Glycogen Phosphorylase B"/>
    <property type="match status" value="2"/>
</dbReference>
<dbReference type="EMBL" id="RAYI01000031">
    <property type="protein sequence ID" value="RLT72649.1"/>
    <property type="molecule type" value="Genomic_DNA"/>
</dbReference>
<dbReference type="SUPFAM" id="SSF53756">
    <property type="entry name" value="UDP-Glycosyltransferase/glycogen phosphorylase"/>
    <property type="match status" value="1"/>
</dbReference>
<name>A0A3L7ZLR8_PARDI</name>